<reference evidence="2" key="1">
    <citation type="submission" date="2016-06" db="UniProtKB">
        <authorList>
            <consortium name="WormBaseParasite"/>
        </authorList>
    </citation>
    <scope>IDENTIFICATION</scope>
</reference>
<feature type="region of interest" description="Disordered" evidence="1">
    <location>
        <begin position="1"/>
        <end position="20"/>
    </location>
</feature>
<dbReference type="WBParaSite" id="SCUD_0001809301-mRNA-1">
    <property type="protein sequence ID" value="SCUD_0001809301-mRNA-1"/>
    <property type="gene ID" value="SCUD_0001809301"/>
</dbReference>
<accession>A0A183KSQ3</accession>
<organism evidence="2">
    <name type="scientific">Schistosoma curassoni</name>
    <dbReference type="NCBI Taxonomy" id="6186"/>
    <lineage>
        <taxon>Eukaryota</taxon>
        <taxon>Metazoa</taxon>
        <taxon>Spiralia</taxon>
        <taxon>Lophotrochozoa</taxon>
        <taxon>Platyhelminthes</taxon>
        <taxon>Trematoda</taxon>
        <taxon>Digenea</taxon>
        <taxon>Strigeidida</taxon>
        <taxon>Schistosomatoidea</taxon>
        <taxon>Schistosomatidae</taxon>
        <taxon>Schistosoma</taxon>
    </lineage>
</organism>
<protein>
    <submittedName>
        <fullName evidence="2">CHAP domain-containing protein</fullName>
    </submittedName>
</protein>
<name>A0A183KSQ3_9TREM</name>
<dbReference type="AlphaFoldDB" id="A0A183KSQ3"/>
<evidence type="ECO:0000256" key="1">
    <source>
        <dbReference type="SAM" id="MobiDB-lite"/>
    </source>
</evidence>
<proteinExistence type="predicted"/>
<evidence type="ECO:0000313" key="2">
    <source>
        <dbReference type="WBParaSite" id="SCUD_0001809301-mRNA-1"/>
    </source>
</evidence>
<sequence>LDKIQERRNKKAAINTSRTRAEKAKAQAEYTEVNKQVKRSIRTDKRKYVKD</sequence>